<reference evidence="2" key="1">
    <citation type="submission" date="2023-06" db="EMBL/GenBank/DDBJ databases">
        <authorList>
            <person name="Delattre M."/>
        </authorList>
    </citation>
    <scope>NUCLEOTIDE SEQUENCE</scope>
    <source>
        <strain evidence="2">AF72</strain>
    </source>
</reference>
<proteinExistence type="predicted"/>
<keyword evidence="1" id="KW-0812">Transmembrane</keyword>
<gene>
    <name evidence="2" type="ORF">MSPICULIGERA_LOCUS9109</name>
</gene>
<keyword evidence="1" id="KW-0472">Membrane</keyword>
<organism evidence="2 3">
    <name type="scientific">Mesorhabditis spiculigera</name>
    <dbReference type="NCBI Taxonomy" id="96644"/>
    <lineage>
        <taxon>Eukaryota</taxon>
        <taxon>Metazoa</taxon>
        <taxon>Ecdysozoa</taxon>
        <taxon>Nematoda</taxon>
        <taxon>Chromadorea</taxon>
        <taxon>Rhabditida</taxon>
        <taxon>Rhabditina</taxon>
        <taxon>Rhabditomorpha</taxon>
        <taxon>Rhabditoidea</taxon>
        <taxon>Rhabditidae</taxon>
        <taxon>Mesorhabditinae</taxon>
        <taxon>Mesorhabditis</taxon>
    </lineage>
</organism>
<feature type="transmembrane region" description="Helical" evidence="1">
    <location>
        <begin position="172"/>
        <end position="192"/>
    </location>
</feature>
<dbReference type="InterPro" id="IPR019422">
    <property type="entry name" value="7TM_GPCR_serpentine_rcpt_Srh"/>
</dbReference>
<evidence type="ECO:0000256" key="1">
    <source>
        <dbReference type="SAM" id="Phobius"/>
    </source>
</evidence>
<feature type="transmembrane region" description="Helical" evidence="1">
    <location>
        <begin position="199"/>
        <end position="217"/>
    </location>
</feature>
<sequence length="245" mass="27661">MFVLDTTQPEMSPETNLQIYTIMEYASGMMEKYESSATAPYLLFPVPGGYPLGWMSHVGISTQLQLVLVGLVGTEMGVVMITLFMTRQQAIMPDSHPLKWSSRTGHALLIAGHLVLYLHISGMLLYMLAHDDQSAAKKIYQEAVQTVRHFQKYPFFRRFFDIESLYVFDPDIGGIIIVNLVVLFFIFLAMILGFLPITLGITGLHGFCTTLVTMFIYRPYSEYIKESAMGVLEFFAPEIPMIGKT</sequence>
<dbReference type="Proteomes" id="UP001177023">
    <property type="component" value="Unassembled WGS sequence"/>
</dbReference>
<comment type="caution">
    <text evidence="2">The sequence shown here is derived from an EMBL/GenBank/DDBJ whole genome shotgun (WGS) entry which is preliminary data.</text>
</comment>
<feature type="transmembrane region" description="Helical" evidence="1">
    <location>
        <begin position="64"/>
        <end position="86"/>
    </location>
</feature>
<dbReference type="AlphaFoldDB" id="A0AA36G2F2"/>
<feature type="transmembrane region" description="Helical" evidence="1">
    <location>
        <begin position="107"/>
        <end position="129"/>
    </location>
</feature>
<dbReference type="EMBL" id="CATQJA010002441">
    <property type="protein sequence ID" value="CAJ0570672.1"/>
    <property type="molecule type" value="Genomic_DNA"/>
</dbReference>
<dbReference type="Pfam" id="PF10318">
    <property type="entry name" value="7TM_GPCR_Srh"/>
    <property type="match status" value="1"/>
</dbReference>
<protein>
    <submittedName>
        <fullName evidence="2">Uncharacterized protein</fullName>
    </submittedName>
</protein>
<name>A0AA36G2F2_9BILA</name>
<evidence type="ECO:0000313" key="3">
    <source>
        <dbReference type="Proteomes" id="UP001177023"/>
    </source>
</evidence>
<keyword evidence="1" id="KW-1133">Transmembrane helix</keyword>
<evidence type="ECO:0000313" key="2">
    <source>
        <dbReference type="EMBL" id="CAJ0570672.1"/>
    </source>
</evidence>
<feature type="non-terminal residue" evidence="2">
    <location>
        <position position="1"/>
    </location>
</feature>
<keyword evidence="3" id="KW-1185">Reference proteome</keyword>
<accession>A0AA36G2F2</accession>